<feature type="chain" id="PRO_5019768636" evidence="1">
    <location>
        <begin position="19"/>
        <end position="183"/>
    </location>
</feature>
<accession>A0A480APB5</accession>
<evidence type="ECO:0000313" key="3">
    <source>
        <dbReference type="Proteomes" id="UP000301751"/>
    </source>
</evidence>
<keyword evidence="3" id="KW-1185">Reference proteome</keyword>
<proteinExistence type="predicted"/>
<name>A0A480APB5_9BURK</name>
<sequence>MTPRLALLLLALAIDAVAAQHVISKPGTFCWPMHYAGVIAGTSRDKHVVRLLGKGAHRPKESEGVRYFIDPGAKMTMKVSTFTDSLVGEIALEQGVNTSLTPHERTRALTKNLEPDEGFGNWQALRLGSTREEVRKNLGPPAENQNPDVWIFNAECTCELPQYLTLYFLGDKVVRVVFSASPG</sequence>
<evidence type="ECO:0000313" key="2">
    <source>
        <dbReference type="EMBL" id="GCL62590.1"/>
    </source>
</evidence>
<reference evidence="3" key="1">
    <citation type="submission" date="2019-03" db="EMBL/GenBank/DDBJ databases">
        <title>Aquabacterium pictum sp.nov., the first bacteriochlorophyll a-containing freshwater bacterium in the genus Aquabacterium of the class Betaproteobacteria.</title>
        <authorList>
            <person name="Hirose S."/>
            <person name="Tank M."/>
            <person name="Hara E."/>
            <person name="Tamaki H."/>
            <person name="Takaichi S."/>
            <person name="Haruta S."/>
            <person name="Hanada S."/>
        </authorList>
    </citation>
    <scope>NUCLEOTIDE SEQUENCE [LARGE SCALE GENOMIC DNA]</scope>
    <source>
        <strain evidence="3">W35</strain>
    </source>
</reference>
<feature type="signal peptide" evidence="1">
    <location>
        <begin position="1"/>
        <end position="18"/>
    </location>
</feature>
<dbReference type="Proteomes" id="UP000301751">
    <property type="component" value="Unassembled WGS sequence"/>
</dbReference>
<comment type="caution">
    <text evidence="2">The sequence shown here is derived from an EMBL/GenBank/DDBJ whole genome shotgun (WGS) entry which is preliminary data.</text>
</comment>
<gene>
    <name evidence="2" type="ORF">AQPW35_16710</name>
</gene>
<dbReference type="AlphaFoldDB" id="A0A480APB5"/>
<keyword evidence="1" id="KW-0732">Signal</keyword>
<evidence type="ECO:0000256" key="1">
    <source>
        <dbReference type="SAM" id="SignalP"/>
    </source>
</evidence>
<dbReference type="EMBL" id="BJCL01000003">
    <property type="protein sequence ID" value="GCL62590.1"/>
    <property type="molecule type" value="Genomic_DNA"/>
</dbReference>
<organism evidence="2 3">
    <name type="scientific">Pseudaquabacterium pictum</name>
    <dbReference type="NCBI Taxonomy" id="2315236"/>
    <lineage>
        <taxon>Bacteria</taxon>
        <taxon>Pseudomonadati</taxon>
        <taxon>Pseudomonadota</taxon>
        <taxon>Betaproteobacteria</taxon>
        <taxon>Burkholderiales</taxon>
        <taxon>Sphaerotilaceae</taxon>
        <taxon>Pseudaquabacterium</taxon>
    </lineage>
</organism>
<protein>
    <submittedName>
        <fullName evidence="2">Uncharacterized protein</fullName>
    </submittedName>
</protein>